<dbReference type="SUPFAM" id="SSF55347">
    <property type="entry name" value="Glyceraldehyde-3-phosphate dehydrogenase-like, C-terminal domain"/>
    <property type="match status" value="1"/>
</dbReference>
<dbReference type="OrthoDB" id="9815825at2"/>
<dbReference type="Gene3D" id="3.30.360.10">
    <property type="entry name" value="Dihydrodipicolinate Reductase, domain 2"/>
    <property type="match status" value="1"/>
</dbReference>
<dbReference type="Pfam" id="PF22725">
    <property type="entry name" value="GFO_IDH_MocA_C3"/>
    <property type="match status" value="1"/>
</dbReference>
<sequence>MYDVGCYSIYTLRYILNTEPIEVHAFGNIDPISNVDLSAYVHMKLENGVTALIDCSFDMTERNEYEIVGTKGTIKVPYAFRPIEMEELGLM</sequence>
<reference evidence="3 4" key="1">
    <citation type="submission" date="2016-04" db="EMBL/GenBank/DDBJ databases">
        <title>Draft genome sequence of Aeribacillus pallidus 8m3 from petroleum reservoir.</title>
        <authorList>
            <person name="Poltaraus A.B."/>
            <person name="Nazina T.N."/>
            <person name="Tourova T.P."/>
            <person name="Malakho S.M."/>
            <person name="Korshunova A.V."/>
            <person name="Sokolova D.S."/>
        </authorList>
    </citation>
    <scope>NUCLEOTIDE SEQUENCE [LARGE SCALE GENOMIC DNA]</scope>
    <source>
        <strain evidence="3 4">8m3</strain>
    </source>
</reference>
<dbReference type="GO" id="GO:0016491">
    <property type="term" value="F:oxidoreductase activity"/>
    <property type="evidence" value="ECO:0007669"/>
    <property type="project" value="UniProtKB-KW"/>
</dbReference>
<accession>A0A165X435</accession>
<dbReference type="AlphaFoldDB" id="A0A165X435"/>
<dbReference type="STRING" id="33936.AZI98_13065"/>
<dbReference type="Proteomes" id="UP000076476">
    <property type="component" value="Unassembled WGS sequence"/>
</dbReference>
<evidence type="ECO:0000256" key="1">
    <source>
        <dbReference type="ARBA" id="ARBA00023002"/>
    </source>
</evidence>
<dbReference type="EMBL" id="LWBR01000042">
    <property type="protein sequence ID" value="KZN95614.1"/>
    <property type="molecule type" value="Genomic_DNA"/>
</dbReference>
<proteinExistence type="predicted"/>
<keyword evidence="1" id="KW-0560">Oxidoreductase</keyword>
<protein>
    <recommendedName>
        <fullName evidence="2">GFO/IDH/MocA-like oxidoreductase domain-containing protein</fullName>
    </recommendedName>
</protein>
<evidence type="ECO:0000313" key="4">
    <source>
        <dbReference type="Proteomes" id="UP000076476"/>
    </source>
</evidence>
<dbReference type="InterPro" id="IPR050984">
    <property type="entry name" value="Gfo/Idh/MocA_domain"/>
</dbReference>
<name>A0A165X435_9BACI</name>
<keyword evidence="4" id="KW-1185">Reference proteome</keyword>
<comment type="caution">
    <text evidence="3">The sequence shown here is derived from an EMBL/GenBank/DDBJ whole genome shotgun (WGS) entry which is preliminary data.</text>
</comment>
<dbReference type="PANTHER" id="PTHR22604:SF105">
    <property type="entry name" value="TRANS-1,2-DIHYDROBENZENE-1,2-DIOL DEHYDROGENASE"/>
    <property type="match status" value="1"/>
</dbReference>
<dbReference type="InterPro" id="IPR055170">
    <property type="entry name" value="GFO_IDH_MocA-like_dom"/>
</dbReference>
<evidence type="ECO:0000313" key="3">
    <source>
        <dbReference type="EMBL" id="KZN95614.1"/>
    </source>
</evidence>
<gene>
    <name evidence="3" type="ORF">AZI98_13065</name>
</gene>
<evidence type="ECO:0000259" key="2">
    <source>
        <dbReference type="Pfam" id="PF22725"/>
    </source>
</evidence>
<dbReference type="PANTHER" id="PTHR22604">
    <property type="entry name" value="OXIDOREDUCTASES"/>
    <property type="match status" value="1"/>
</dbReference>
<organism evidence="3 4">
    <name type="scientific">Aeribacillus pallidus</name>
    <dbReference type="NCBI Taxonomy" id="33936"/>
    <lineage>
        <taxon>Bacteria</taxon>
        <taxon>Bacillati</taxon>
        <taxon>Bacillota</taxon>
        <taxon>Bacilli</taxon>
        <taxon>Bacillales</taxon>
        <taxon>Bacillaceae</taxon>
        <taxon>Aeribacillus</taxon>
    </lineage>
</organism>
<feature type="domain" description="GFO/IDH/MocA-like oxidoreductase" evidence="2">
    <location>
        <begin position="1"/>
        <end position="74"/>
    </location>
</feature>